<evidence type="ECO:0000313" key="4">
    <source>
        <dbReference type="EMBL" id="SFA72129.1"/>
    </source>
</evidence>
<dbReference type="Pfam" id="PF13420">
    <property type="entry name" value="Acetyltransf_4"/>
    <property type="match status" value="1"/>
</dbReference>
<feature type="domain" description="N-acetyltransferase" evidence="3">
    <location>
        <begin position="4"/>
        <end position="172"/>
    </location>
</feature>
<dbReference type="AlphaFoldDB" id="A0A1I0V711"/>
<organism evidence="4 5">
    <name type="scientific">Selenomonas ruminantium</name>
    <dbReference type="NCBI Taxonomy" id="971"/>
    <lineage>
        <taxon>Bacteria</taxon>
        <taxon>Bacillati</taxon>
        <taxon>Bacillota</taxon>
        <taxon>Negativicutes</taxon>
        <taxon>Selenomonadales</taxon>
        <taxon>Selenomonadaceae</taxon>
        <taxon>Selenomonas</taxon>
    </lineage>
</organism>
<dbReference type="InterPro" id="IPR016181">
    <property type="entry name" value="Acyl_CoA_acyltransferase"/>
</dbReference>
<evidence type="ECO:0000259" key="3">
    <source>
        <dbReference type="PROSITE" id="PS51186"/>
    </source>
</evidence>
<name>A0A1I0V711_SELRU</name>
<dbReference type="Gene3D" id="3.40.630.30">
    <property type="match status" value="1"/>
</dbReference>
<dbReference type="Proteomes" id="UP000183843">
    <property type="component" value="Unassembled WGS sequence"/>
</dbReference>
<sequence>MSDITIRPVILEDAAAILAIYSYYVEKTAITFELEVPSLSEFQARIAKTLTKYPYLAAVRDGHIVGYAYAGTFKNRAAYDHSVELTIYLSPGERGHGTGRKLYKALENALSSMGIINLYACIGDPIIEDEHLTHNSENFHAHLGFTKVGTFHKCGRKFGRWYNMIWMEKIIGQHT</sequence>
<dbReference type="InterPro" id="IPR000182">
    <property type="entry name" value="GNAT_dom"/>
</dbReference>
<proteinExistence type="predicted"/>
<reference evidence="4 5" key="1">
    <citation type="submission" date="2016-10" db="EMBL/GenBank/DDBJ databases">
        <authorList>
            <person name="de Groot N.N."/>
        </authorList>
    </citation>
    <scope>NUCLEOTIDE SEQUENCE [LARGE SCALE GENOMIC DNA]</scope>
    <source>
        <strain evidence="4 5">L14</strain>
    </source>
</reference>
<dbReference type="CDD" id="cd04301">
    <property type="entry name" value="NAT_SF"/>
    <property type="match status" value="1"/>
</dbReference>
<dbReference type="PROSITE" id="PS51186">
    <property type="entry name" value="GNAT"/>
    <property type="match status" value="1"/>
</dbReference>
<dbReference type="PANTHER" id="PTHR43072:SF23">
    <property type="entry name" value="UPF0039 PROTEIN C11D3.02C"/>
    <property type="match status" value="1"/>
</dbReference>
<dbReference type="SUPFAM" id="SSF55729">
    <property type="entry name" value="Acyl-CoA N-acyltransferases (Nat)"/>
    <property type="match status" value="1"/>
</dbReference>
<accession>A0A1I0V711</accession>
<dbReference type="RefSeq" id="WP_074812116.1">
    <property type="nucleotide sequence ID" value="NZ_FOJX01000001.1"/>
</dbReference>
<evidence type="ECO:0000256" key="2">
    <source>
        <dbReference type="ARBA" id="ARBA00023315"/>
    </source>
</evidence>
<evidence type="ECO:0000256" key="1">
    <source>
        <dbReference type="ARBA" id="ARBA00022679"/>
    </source>
</evidence>
<dbReference type="PANTHER" id="PTHR43072">
    <property type="entry name" value="N-ACETYLTRANSFERASE"/>
    <property type="match status" value="1"/>
</dbReference>
<gene>
    <name evidence="4" type="ORF">SAMN05216587_101335</name>
</gene>
<keyword evidence="2" id="KW-0012">Acyltransferase</keyword>
<dbReference type="GO" id="GO:0016747">
    <property type="term" value="F:acyltransferase activity, transferring groups other than amino-acyl groups"/>
    <property type="evidence" value="ECO:0007669"/>
    <property type="project" value="InterPro"/>
</dbReference>
<protein>
    <submittedName>
        <fullName evidence="4">Phosphinothricin acetyltransferase</fullName>
    </submittedName>
</protein>
<keyword evidence="1 4" id="KW-0808">Transferase</keyword>
<evidence type="ECO:0000313" key="5">
    <source>
        <dbReference type="Proteomes" id="UP000183843"/>
    </source>
</evidence>
<dbReference type="EMBL" id="FOJX01000001">
    <property type="protein sequence ID" value="SFA72129.1"/>
    <property type="molecule type" value="Genomic_DNA"/>
</dbReference>